<name>A0A9W7ZY06_9FUNG</name>
<evidence type="ECO:0000256" key="6">
    <source>
        <dbReference type="ARBA" id="ARBA00022777"/>
    </source>
</evidence>
<comment type="catalytic activity">
    <reaction evidence="8">
        <text>L-threonyl-[protein] + ATP = O-phospho-L-threonyl-[protein] + ADP + H(+)</text>
        <dbReference type="Rhea" id="RHEA:46608"/>
        <dbReference type="Rhea" id="RHEA-COMP:11060"/>
        <dbReference type="Rhea" id="RHEA-COMP:11605"/>
        <dbReference type="ChEBI" id="CHEBI:15378"/>
        <dbReference type="ChEBI" id="CHEBI:30013"/>
        <dbReference type="ChEBI" id="CHEBI:30616"/>
        <dbReference type="ChEBI" id="CHEBI:61977"/>
        <dbReference type="ChEBI" id="CHEBI:456216"/>
        <dbReference type="EC" id="2.7.11.22"/>
    </reaction>
</comment>
<dbReference type="PANTHER" id="PTHR24056">
    <property type="entry name" value="CELL DIVISION PROTEIN KINASE"/>
    <property type="match status" value="1"/>
</dbReference>
<dbReference type="AlphaFoldDB" id="A0A9W7ZY06"/>
<keyword evidence="4" id="KW-0808">Transferase</keyword>
<accession>A0A9W7ZY06</accession>
<protein>
    <recommendedName>
        <fullName evidence="2">cyclin-dependent kinase</fullName>
        <ecNumber evidence="2">2.7.11.22</ecNumber>
    </recommendedName>
</protein>
<organism evidence="13 14">
    <name type="scientific">Mycoemilia scoparia</name>
    <dbReference type="NCBI Taxonomy" id="417184"/>
    <lineage>
        <taxon>Eukaryota</taxon>
        <taxon>Fungi</taxon>
        <taxon>Fungi incertae sedis</taxon>
        <taxon>Zoopagomycota</taxon>
        <taxon>Kickxellomycotina</taxon>
        <taxon>Kickxellomycetes</taxon>
        <taxon>Kickxellales</taxon>
        <taxon>Kickxellaceae</taxon>
        <taxon>Mycoemilia</taxon>
    </lineage>
</organism>
<dbReference type="InterPro" id="IPR011009">
    <property type="entry name" value="Kinase-like_dom_sf"/>
</dbReference>
<evidence type="ECO:0000256" key="5">
    <source>
        <dbReference type="ARBA" id="ARBA00022741"/>
    </source>
</evidence>
<dbReference type="EC" id="2.7.11.22" evidence="2"/>
<evidence type="ECO:0000259" key="12">
    <source>
        <dbReference type="PROSITE" id="PS50011"/>
    </source>
</evidence>
<feature type="compositionally biased region" description="Low complexity" evidence="11">
    <location>
        <begin position="404"/>
        <end position="419"/>
    </location>
</feature>
<dbReference type="InterPro" id="IPR017441">
    <property type="entry name" value="Protein_kinase_ATP_BS"/>
</dbReference>
<evidence type="ECO:0000256" key="3">
    <source>
        <dbReference type="ARBA" id="ARBA00022527"/>
    </source>
</evidence>
<evidence type="ECO:0000256" key="4">
    <source>
        <dbReference type="ARBA" id="ARBA00022679"/>
    </source>
</evidence>
<dbReference type="FunFam" id="3.30.200.20:FF:000599">
    <property type="entry name" value="Cyclin-dependent kinase 2"/>
    <property type="match status" value="1"/>
</dbReference>
<dbReference type="Pfam" id="PF00069">
    <property type="entry name" value="Pkinase"/>
    <property type="match status" value="1"/>
</dbReference>
<sequence>MLTIIHKERMNSEYQRLEQLGEGTYATVFKGRNRQGEIVALKEIKLDPEEGAPSTAVREISLMKELSHPNIVKLLDVQHTESKMMLVFEFMDKDLKRYMDVHGARGVLDPMTIKWFMYQLIDGIRYCHDRQVLHRDLKPQNLLINNRGELKIGDFGLARSVGIPVNTFSNEVVTLWYRAPDVLLGSRAYGGNIDVWSAGCIMAEMFMGRPLFAGNSNDDQLLRIFRILGTPNSQTWPGATQLPNWRDFPVLNGCGIAHYMPKIDSYGLDLLSRMLEYDPNKRITAHEALNHAYFAEIHARKNLNAQQQLHSAVTRQMGQQQHPATTMAAAVAQAQAQAQAAAAAAAAVAASSGGIDPSVCIPHQATTMTASRNNAAISTAQMVTTMAAATAVASQIPHHHHHQQQQLQQQLRYVQQQQQPGSNNMHIPQPSLPPPSTTSTISGGSRQQQHQQALSMAAAAAAAAGNYPNTMMQQQPPPGNIPPVSVQQQQYAAAVAAHHHQQQQQQQQQQQLNYNYVPTQTYPNMPHHHPNTGSNGYNM</sequence>
<dbReference type="GO" id="GO:0005737">
    <property type="term" value="C:cytoplasm"/>
    <property type="evidence" value="ECO:0007669"/>
    <property type="project" value="TreeGrafter"/>
</dbReference>
<dbReference type="OrthoDB" id="10444730at2759"/>
<keyword evidence="7 10" id="KW-0067">ATP-binding</keyword>
<dbReference type="PROSITE" id="PS00107">
    <property type="entry name" value="PROTEIN_KINASE_ATP"/>
    <property type="match status" value="1"/>
</dbReference>
<evidence type="ECO:0000256" key="1">
    <source>
        <dbReference type="ARBA" id="ARBA00006485"/>
    </source>
</evidence>
<dbReference type="SMART" id="SM00220">
    <property type="entry name" value="S_TKc"/>
    <property type="match status" value="1"/>
</dbReference>
<dbReference type="InterPro" id="IPR050108">
    <property type="entry name" value="CDK"/>
</dbReference>
<feature type="region of interest" description="Disordered" evidence="11">
    <location>
        <begin position="392"/>
        <end position="449"/>
    </location>
</feature>
<dbReference type="PANTHER" id="PTHR24056:SF46">
    <property type="entry name" value="CYCLIN-DEPENDENT KINASE 5"/>
    <property type="match status" value="1"/>
</dbReference>
<proteinExistence type="inferred from homology"/>
<dbReference type="EMBL" id="JANBPU010000222">
    <property type="protein sequence ID" value="KAJ1914039.1"/>
    <property type="molecule type" value="Genomic_DNA"/>
</dbReference>
<keyword evidence="5 10" id="KW-0547">Nucleotide-binding</keyword>
<dbReference type="FunFam" id="1.10.510.10:FF:000611">
    <property type="entry name" value="CMGC family protein kinase"/>
    <property type="match status" value="1"/>
</dbReference>
<dbReference type="PROSITE" id="PS50011">
    <property type="entry name" value="PROTEIN_KINASE_DOM"/>
    <property type="match status" value="1"/>
</dbReference>
<evidence type="ECO:0000256" key="11">
    <source>
        <dbReference type="SAM" id="MobiDB-lite"/>
    </source>
</evidence>
<evidence type="ECO:0000256" key="2">
    <source>
        <dbReference type="ARBA" id="ARBA00012425"/>
    </source>
</evidence>
<comment type="similarity">
    <text evidence="1">Belongs to the protein kinase superfamily. CMGC Ser/Thr protein kinase family. CDC2/CDKX subfamily.</text>
</comment>
<dbReference type="Gene3D" id="3.30.200.20">
    <property type="entry name" value="Phosphorylase Kinase, domain 1"/>
    <property type="match status" value="1"/>
</dbReference>
<comment type="caution">
    <text evidence="13">The sequence shown here is derived from an EMBL/GenBank/DDBJ whole genome shotgun (WGS) entry which is preliminary data.</text>
</comment>
<dbReference type="GO" id="GO:0005634">
    <property type="term" value="C:nucleus"/>
    <property type="evidence" value="ECO:0007669"/>
    <property type="project" value="TreeGrafter"/>
</dbReference>
<evidence type="ECO:0000313" key="13">
    <source>
        <dbReference type="EMBL" id="KAJ1914039.1"/>
    </source>
</evidence>
<evidence type="ECO:0000313" key="14">
    <source>
        <dbReference type="Proteomes" id="UP001150538"/>
    </source>
</evidence>
<feature type="domain" description="Protein kinase" evidence="12">
    <location>
        <begin position="14"/>
        <end position="294"/>
    </location>
</feature>
<evidence type="ECO:0000256" key="9">
    <source>
        <dbReference type="ARBA" id="ARBA00048367"/>
    </source>
</evidence>
<dbReference type="InterPro" id="IPR000719">
    <property type="entry name" value="Prot_kinase_dom"/>
</dbReference>
<evidence type="ECO:0000256" key="8">
    <source>
        <dbReference type="ARBA" id="ARBA00047811"/>
    </source>
</evidence>
<dbReference type="Proteomes" id="UP001150538">
    <property type="component" value="Unassembled WGS sequence"/>
</dbReference>
<keyword evidence="3" id="KW-0723">Serine/threonine-protein kinase</keyword>
<comment type="catalytic activity">
    <reaction evidence="9">
        <text>L-seryl-[protein] + ATP = O-phospho-L-seryl-[protein] + ADP + H(+)</text>
        <dbReference type="Rhea" id="RHEA:17989"/>
        <dbReference type="Rhea" id="RHEA-COMP:9863"/>
        <dbReference type="Rhea" id="RHEA-COMP:11604"/>
        <dbReference type="ChEBI" id="CHEBI:15378"/>
        <dbReference type="ChEBI" id="CHEBI:29999"/>
        <dbReference type="ChEBI" id="CHEBI:30616"/>
        <dbReference type="ChEBI" id="CHEBI:83421"/>
        <dbReference type="ChEBI" id="CHEBI:456216"/>
        <dbReference type="EC" id="2.7.11.22"/>
    </reaction>
</comment>
<feature type="binding site" evidence="10">
    <location>
        <position position="42"/>
    </location>
    <ligand>
        <name>ATP</name>
        <dbReference type="ChEBI" id="CHEBI:30616"/>
    </ligand>
</feature>
<dbReference type="InterPro" id="IPR008271">
    <property type="entry name" value="Ser/Thr_kinase_AS"/>
</dbReference>
<dbReference type="GO" id="GO:0004693">
    <property type="term" value="F:cyclin-dependent protein serine/threonine kinase activity"/>
    <property type="evidence" value="ECO:0007669"/>
    <property type="project" value="UniProtKB-EC"/>
</dbReference>
<keyword evidence="14" id="KW-1185">Reference proteome</keyword>
<feature type="compositionally biased region" description="Low complexity" evidence="11">
    <location>
        <begin position="437"/>
        <end position="449"/>
    </location>
</feature>
<dbReference type="Gene3D" id="1.10.510.10">
    <property type="entry name" value="Transferase(Phosphotransferase) domain 1"/>
    <property type="match status" value="1"/>
</dbReference>
<dbReference type="GO" id="GO:0005524">
    <property type="term" value="F:ATP binding"/>
    <property type="evidence" value="ECO:0007669"/>
    <property type="project" value="UniProtKB-UniRule"/>
</dbReference>
<dbReference type="SUPFAM" id="SSF56112">
    <property type="entry name" value="Protein kinase-like (PK-like)"/>
    <property type="match status" value="1"/>
</dbReference>
<gene>
    <name evidence="13" type="primary">PHO85</name>
    <name evidence="13" type="ORF">H4219_004959</name>
</gene>
<evidence type="ECO:0000256" key="7">
    <source>
        <dbReference type="ARBA" id="ARBA00022840"/>
    </source>
</evidence>
<reference evidence="13" key="1">
    <citation type="submission" date="2022-07" db="EMBL/GenBank/DDBJ databases">
        <title>Phylogenomic reconstructions and comparative analyses of Kickxellomycotina fungi.</title>
        <authorList>
            <person name="Reynolds N.K."/>
            <person name="Stajich J.E."/>
            <person name="Barry K."/>
            <person name="Grigoriev I.V."/>
            <person name="Crous P."/>
            <person name="Smith M.E."/>
        </authorList>
    </citation>
    <scope>NUCLEOTIDE SEQUENCE</scope>
    <source>
        <strain evidence="13">NBRC 100468</strain>
    </source>
</reference>
<keyword evidence="6" id="KW-0418">Kinase</keyword>
<dbReference type="PROSITE" id="PS00108">
    <property type="entry name" value="PROTEIN_KINASE_ST"/>
    <property type="match status" value="1"/>
</dbReference>
<evidence type="ECO:0000256" key="10">
    <source>
        <dbReference type="PROSITE-ProRule" id="PRU10141"/>
    </source>
</evidence>